<dbReference type="GO" id="GO:0004714">
    <property type="term" value="F:transmembrane receptor protein tyrosine kinase activity"/>
    <property type="evidence" value="ECO:0007669"/>
    <property type="project" value="UniProtKB-EC"/>
</dbReference>
<dbReference type="Proteomes" id="UP000606274">
    <property type="component" value="Unassembled WGS sequence"/>
</dbReference>
<feature type="compositionally biased region" description="Low complexity" evidence="20">
    <location>
        <begin position="1123"/>
        <end position="1142"/>
    </location>
</feature>
<dbReference type="GO" id="GO:0005524">
    <property type="term" value="F:ATP binding"/>
    <property type="evidence" value="ECO:0007669"/>
    <property type="project" value="UniProtKB-KW"/>
</dbReference>
<name>A0A8T0BMJ4_SILME</name>
<comment type="similarity">
    <text evidence="19">Belongs to the protein kinase superfamily. Tyr protein kinase family. Insulin receptor subfamily.</text>
</comment>
<evidence type="ECO:0000313" key="25">
    <source>
        <dbReference type="EMBL" id="KAF7708244.1"/>
    </source>
</evidence>
<dbReference type="PROSITE" id="PS01285">
    <property type="entry name" value="FA58C_1"/>
    <property type="match status" value="1"/>
</dbReference>
<dbReference type="Gene3D" id="2.60.120.1190">
    <property type="match status" value="1"/>
</dbReference>
<evidence type="ECO:0000256" key="2">
    <source>
        <dbReference type="ARBA" id="ARBA00008171"/>
    </source>
</evidence>
<dbReference type="Pfam" id="PF21114">
    <property type="entry name" value="DDR1-2_DS-like"/>
    <property type="match status" value="1"/>
</dbReference>
<dbReference type="InterPro" id="IPR030378">
    <property type="entry name" value="G_CP_dom"/>
</dbReference>
<dbReference type="InterPro" id="IPR002011">
    <property type="entry name" value="Tyr_kinase_rcpt_2_CS"/>
</dbReference>
<dbReference type="FunFam" id="3.30.200.20:FF:000589">
    <property type="entry name" value="Discoidin domain receptor tyrosine kinase 1"/>
    <property type="match status" value="1"/>
</dbReference>
<evidence type="ECO:0000313" key="26">
    <source>
        <dbReference type="Proteomes" id="UP000606274"/>
    </source>
</evidence>
<dbReference type="InterPro" id="IPR043358">
    <property type="entry name" value="GNL1-like"/>
</dbReference>
<dbReference type="InterPro" id="IPR008979">
    <property type="entry name" value="Galactose-bd-like_sf"/>
</dbReference>
<dbReference type="PANTHER" id="PTHR45709:SF3">
    <property type="entry name" value="GUANINE NUCLEOTIDE-BINDING PROTEIN-LIKE 1"/>
    <property type="match status" value="1"/>
</dbReference>
<keyword evidence="15" id="KW-0325">Glycoprotein</keyword>
<dbReference type="PRINTS" id="PR00326">
    <property type="entry name" value="GTP1OBG"/>
</dbReference>
<evidence type="ECO:0000256" key="4">
    <source>
        <dbReference type="ARBA" id="ARBA00022475"/>
    </source>
</evidence>
<dbReference type="CDD" id="cd00057">
    <property type="entry name" value="FA58C"/>
    <property type="match status" value="1"/>
</dbReference>
<evidence type="ECO:0000256" key="16">
    <source>
        <dbReference type="ARBA" id="ARBA00037770"/>
    </source>
</evidence>
<keyword evidence="9" id="KW-0067">ATP-binding</keyword>
<dbReference type="Gene3D" id="2.60.120.260">
    <property type="entry name" value="Galactose-binding domain-like"/>
    <property type="match status" value="1"/>
</dbReference>
<dbReference type="InterPro" id="IPR011009">
    <property type="entry name" value="Kinase-like_dom_sf"/>
</dbReference>
<keyword evidence="7" id="KW-0732">Signal</keyword>
<evidence type="ECO:0000256" key="14">
    <source>
        <dbReference type="ARBA" id="ARBA00023170"/>
    </source>
</evidence>
<comment type="function">
    <text evidence="16">Possible regulatory or functional link with the histocompatibility cluster.</text>
</comment>
<evidence type="ECO:0000259" key="22">
    <source>
        <dbReference type="PROSITE" id="PS50011"/>
    </source>
</evidence>
<comment type="caution">
    <text evidence="25">The sequence shown here is derived from an EMBL/GenBank/DDBJ whole genome shotgun (WGS) entry which is preliminary data.</text>
</comment>
<dbReference type="GO" id="GO:0003924">
    <property type="term" value="F:GTPase activity"/>
    <property type="evidence" value="ECO:0007669"/>
    <property type="project" value="InterPro"/>
</dbReference>
<feature type="compositionally biased region" description="Basic residues" evidence="20">
    <location>
        <begin position="1"/>
        <end position="23"/>
    </location>
</feature>
<evidence type="ECO:0000256" key="13">
    <source>
        <dbReference type="ARBA" id="ARBA00023157"/>
    </source>
</evidence>
<feature type="region of interest" description="Disordered" evidence="20">
    <location>
        <begin position="1114"/>
        <end position="1151"/>
    </location>
</feature>
<dbReference type="SUPFAM" id="SSF52540">
    <property type="entry name" value="P-loop containing nucleoside triphosphate hydrolases"/>
    <property type="match status" value="1"/>
</dbReference>
<dbReference type="SUPFAM" id="SSF56112">
    <property type="entry name" value="Protein kinase-like (PK-like)"/>
    <property type="match status" value="1"/>
</dbReference>
<proteinExistence type="inferred from homology"/>
<dbReference type="PROSITE" id="PS00239">
    <property type="entry name" value="RECEPTOR_TYR_KIN_II"/>
    <property type="match status" value="1"/>
</dbReference>
<dbReference type="SMART" id="SM00231">
    <property type="entry name" value="FA58C"/>
    <property type="match status" value="1"/>
</dbReference>
<evidence type="ECO:0000256" key="17">
    <source>
        <dbReference type="ARBA" id="ARBA00039902"/>
    </source>
</evidence>
<dbReference type="CDD" id="cd01857">
    <property type="entry name" value="HSR1_MMR1"/>
    <property type="match status" value="1"/>
</dbReference>
<feature type="region of interest" description="Disordered" evidence="20">
    <location>
        <begin position="535"/>
        <end position="577"/>
    </location>
</feature>
<evidence type="ECO:0000256" key="18">
    <source>
        <dbReference type="ARBA" id="ARBA00051243"/>
    </source>
</evidence>
<evidence type="ECO:0000256" key="7">
    <source>
        <dbReference type="ARBA" id="ARBA00022729"/>
    </source>
</evidence>
<dbReference type="InterPro" id="IPR048525">
    <property type="entry name" value="DDR1-2_DS-like"/>
</dbReference>
<evidence type="ECO:0000256" key="11">
    <source>
        <dbReference type="ARBA" id="ARBA00023134"/>
    </source>
</evidence>
<keyword evidence="12 21" id="KW-0472">Membrane</keyword>
<evidence type="ECO:0000256" key="19">
    <source>
        <dbReference type="ARBA" id="ARBA00061639"/>
    </source>
</evidence>
<evidence type="ECO:0000259" key="24">
    <source>
        <dbReference type="PROSITE" id="PS51721"/>
    </source>
</evidence>
<keyword evidence="5" id="KW-0597">Phosphoprotein</keyword>
<evidence type="ECO:0000256" key="1">
    <source>
        <dbReference type="ARBA" id="ARBA00004251"/>
    </source>
</evidence>
<evidence type="ECO:0000256" key="21">
    <source>
        <dbReference type="SAM" id="Phobius"/>
    </source>
</evidence>
<dbReference type="InterPro" id="IPR001245">
    <property type="entry name" value="Ser-Thr/Tyr_kinase_cat_dom"/>
</dbReference>
<feature type="domain" description="Protein kinase" evidence="22">
    <location>
        <begin position="1396"/>
        <end position="1694"/>
    </location>
</feature>
<feature type="domain" description="CP-type G" evidence="24">
    <location>
        <begin position="174"/>
        <end position="406"/>
    </location>
</feature>
<dbReference type="EMBL" id="JABFDY010000004">
    <property type="protein sequence ID" value="KAF7708244.1"/>
    <property type="molecule type" value="Genomic_DNA"/>
</dbReference>
<dbReference type="InterPro" id="IPR000421">
    <property type="entry name" value="FA58C"/>
</dbReference>
<dbReference type="SMART" id="SM00220">
    <property type="entry name" value="S_TKc"/>
    <property type="match status" value="1"/>
</dbReference>
<dbReference type="SMART" id="SM00219">
    <property type="entry name" value="TyrKc"/>
    <property type="match status" value="1"/>
</dbReference>
<evidence type="ECO:0000256" key="8">
    <source>
        <dbReference type="ARBA" id="ARBA00022741"/>
    </source>
</evidence>
<feature type="domain" description="F5/8 type C" evidence="23">
    <location>
        <begin position="763"/>
        <end position="917"/>
    </location>
</feature>
<dbReference type="PROSITE" id="PS00109">
    <property type="entry name" value="PROTEIN_KINASE_TYR"/>
    <property type="match status" value="1"/>
</dbReference>
<keyword evidence="11" id="KW-0342">GTP-binding</keyword>
<keyword evidence="14" id="KW-0675">Receptor</keyword>
<dbReference type="FunFam" id="1.10.510.10:FF:000053">
    <property type="entry name" value="Epithelial discoidin domain-containing receptor 1"/>
    <property type="match status" value="1"/>
</dbReference>
<sequence>MPRKKPFSNKQKKNQLQMKRQKKRGDPGLAQGSRNASLERAMRRDRQSDTSDSETSDIKKINHQPGTRHSRYDPNRFQLHFEKDRIEEVEKGKRMAREKILQAVPERELEMDFQDVYPEDQGLDFPRRPAWNYGMCREELLRKEKVVFDEFLKALRSKNSSDTLSHFEHNLETWRQLWRVLEMSDVVLLIVDIRHPVLQIPPALYHYITGELQKQVIVVLNKVDLCPAPLVLAWKHYLSNHFPHLQCVCFTSNSGQSTSSLLKKKRMRKRCGWSQTEGPIQILRACQKITAGKVDLSSWEKKIHRDALAVGPDGEGCDDRTGRVLMEHHTDVAMELTSPTRELYKDGVLTLGCIGFPNVGKSSVLNSLVGQKVVSVSRNPGHTKYFQTYYLTPTVKLCDCPGLVFPSHVSKQLQVLAGIYPVAQVQEPYSSVGYLCERSPFLSVLKITHPDKSTDTSDTPGTCVWTAWDVCEAWAEKRRYKTAKAARNDVYRAANSLLRLAVNGQLCLCLRPPGYTQSKDKWESHPDLADIFTLQGQRPEDKENEGMDEEDDCDADDDEDADADDEDESARTDTKGKAHSLSLFGQLGEIESQCDASINEERVRKELRNSRLFRVHDIPFSKVTGSLLISHLIGRKLDRIFKSERADWTPPEQVMQMSTWLAGLGESGEHGEGGRKRRAGGRGVGGDVESRACVLRPSGIPHVLPRLSSRNVRGSHSGQVTRCVAVAMATRPRPMLRLVLGALLLCSTTTAQDHEWHFDSTICRYALGMEDGTIPDSDISASSAWSDSTEAKHGRLSTGEGDGAWCPLGSVFPHPSEYLQVDLHKLHFLSLVGTQGRHADGHGREFARSYRLRYSRDGRQWITWKDRWGQEVISGNENTHDVVLKDLGPPIIARMVRFYPLADRMMSVCMRVELYGCLWSDGLKAYTAPMGHIMNMSGSPVYLNDSIYDGSMEAGMLFGGLGQLCDGVLGGDDFVESKELRVWPGYDYVGWSREVLGKPTVDIEFHFEKPRLIQTMQVHTNNWHTQGVRVFSEVLCEFKASLLSPWSEPALSVHVPLSDLRDPSSRTVTLPLGGQPAHILRCHFTFSDSWLLISEISFYSEPFNSSSPFPSIAFPRPSPTPRSPLLTSPSLTSTTFASTTNSSRRRTGAAGDDFAAVTPRAGLPVAKDDSSNTAILIGCLVGIILLLLAVIVGILWRQYWKKLLGKAQGSLSSDELRVHLSVPSENVVINNTNTHTYSSRYQRIHTFPDDPDRDGEYQEPSTVVRPREQRDSTALLLNNPAYHLLLSDLRYNPNRLPKCSRDSVKPQNLPQACSLDIDDKALPVQEGPPPYPGAPPPLLGAHYAEATGGGPSVPHYAEADIISLQGVSGNNTYAVPALSATPMECPPLPELQRERLLFKEKLGEGQFGEVHLCEIENPQDLPNLEFPFNVRKGRPLLVAVKILRPDASKNARNDFLKEVKILSRLKDPNIIQLLGVCVSSDPLCMVTEYMESGDLNQYLSQRVLLDKSGPLHNMPTISYPALISMASQISSGMKFLASLNFVHRDLATRNCLVGGELGEGDDRTGERHIKIADFGMSRNLYAGDYYRIQGRAVLPIRWMAWECILMGKFTTASDVWAFGVTLWEMLSVCQEQPYGHMTDEQVIDNAGEFFRDQGRQVYLTRPAVCPQGLYELMLSCWNRDCKLRPSFTQIHSFLTEDAMNMV</sequence>
<dbReference type="SUPFAM" id="SSF49785">
    <property type="entry name" value="Galactose-binding domain-like"/>
    <property type="match status" value="1"/>
</dbReference>
<dbReference type="Pfam" id="PF00754">
    <property type="entry name" value="F5_F8_type_C"/>
    <property type="match status" value="1"/>
</dbReference>
<comment type="subcellular location">
    <subcellularLocation>
        <location evidence="1">Cell membrane</location>
        <topology evidence="1">Single-pass type I membrane protein</topology>
    </subcellularLocation>
</comment>
<keyword evidence="26" id="KW-1185">Reference proteome</keyword>
<feature type="compositionally biased region" description="Basic and acidic residues" evidence="20">
    <location>
        <begin position="40"/>
        <end position="49"/>
    </location>
</feature>
<dbReference type="Pfam" id="PF07714">
    <property type="entry name" value="PK_Tyr_Ser-Thr"/>
    <property type="match status" value="1"/>
</dbReference>
<evidence type="ECO:0000256" key="10">
    <source>
        <dbReference type="ARBA" id="ARBA00022989"/>
    </source>
</evidence>
<keyword evidence="10 21" id="KW-1133">Transmembrane helix</keyword>
<dbReference type="InterPro" id="IPR027417">
    <property type="entry name" value="P-loop_NTPase"/>
</dbReference>
<dbReference type="Pfam" id="PF01926">
    <property type="entry name" value="MMR_HSR1"/>
    <property type="match status" value="1"/>
</dbReference>
<feature type="transmembrane region" description="Helical" evidence="21">
    <location>
        <begin position="1174"/>
        <end position="1196"/>
    </location>
</feature>
<comment type="catalytic activity">
    <reaction evidence="18">
        <text>L-tyrosyl-[protein] + ATP = O-phospho-L-tyrosyl-[protein] + ADP + H(+)</text>
        <dbReference type="Rhea" id="RHEA:10596"/>
        <dbReference type="Rhea" id="RHEA-COMP:10136"/>
        <dbReference type="Rhea" id="RHEA-COMP:20101"/>
        <dbReference type="ChEBI" id="CHEBI:15378"/>
        <dbReference type="ChEBI" id="CHEBI:30616"/>
        <dbReference type="ChEBI" id="CHEBI:46858"/>
        <dbReference type="ChEBI" id="CHEBI:61978"/>
        <dbReference type="ChEBI" id="CHEBI:456216"/>
        <dbReference type="EC" id="2.7.10.1"/>
    </reaction>
</comment>
<evidence type="ECO:0000256" key="9">
    <source>
        <dbReference type="ARBA" id="ARBA00022840"/>
    </source>
</evidence>
<dbReference type="PROSITE" id="PS01286">
    <property type="entry name" value="FA58C_2"/>
    <property type="match status" value="1"/>
</dbReference>
<dbReference type="FunFam" id="2.60.120.260:FF:000007">
    <property type="entry name" value="Discoidin domain receptor tyrosine kinase 1"/>
    <property type="match status" value="1"/>
</dbReference>
<dbReference type="GO" id="GO:0038063">
    <property type="term" value="P:collagen-activated tyrosine kinase receptor signaling pathway"/>
    <property type="evidence" value="ECO:0007669"/>
    <property type="project" value="UniProtKB-ARBA"/>
</dbReference>
<dbReference type="PROSITE" id="PS50022">
    <property type="entry name" value="FA58C_3"/>
    <property type="match status" value="1"/>
</dbReference>
<evidence type="ECO:0000256" key="5">
    <source>
        <dbReference type="ARBA" id="ARBA00022553"/>
    </source>
</evidence>
<evidence type="ECO:0000259" key="23">
    <source>
        <dbReference type="PROSITE" id="PS50022"/>
    </source>
</evidence>
<dbReference type="PROSITE" id="PS50011">
    <property type="entry name" value="PROTEIN_KINASE_DOM"/>
    <property type="match status" value="1"/>
</dbReference>
<feature type="region of interest" description="Disordered" evidence="20">
    <location>
        <begin position="1"/>
        <end position="76"/>
    </location>
</feature>
<dbReference type="GO" id="GO:0005525">
    <property type="term" value="F:GTP binding"/>
    <property type="evidence" value="ECO:0007669"/>
    <property type="project" value="UniProtKB-KW"/>
</dbReference>
<keyword evidence="6 21" id="KW-0812">Transmembrane</keyword>
<dbReference type="PROSITE" id="PS51721">
    <property type="entry name" value="G_CP"/>
    <property type="match status" value="1"/>
</dbReference>
<dbReference type="EC" id="2.7.10.1" evidence="3"/>
<dbReference type="PANTHER" id="PTHR45709">
    <property type="entry name" value="LARGE SUBUNIT GTPASE 1 HOMOLOG-RELATED"/>
    <property type="match status" value="1"/>
</dbReference>
<evidence type="ECO:0000256" key="20">
    <source>
        <dbReference type="SAM" id="MobiDB-lite"/>
    </source>
</evidence>
<dbReference type="InterPro" id="IPR008266">
    <property type="entry name" value="Tyr_kinase_AS"/>
</dbReference>
<evidence type="ECO:0000256" key="6">
    <source>
        <dbReference type="ARBA" id="ARBA00022692"/>
    </source>
</evidence>
<dbReference type="InterPro" id="IPR000719">
    <property type="entry name" value="Prot_kinase_dom"/>
</dbReference>
<dbReference type="Gene3D" id="3.30.200.20">
    <property type="entry name" value="Phosphorylase Kinase, domain 1"/>
    <property type="match status" value="1"/>
</dbReference>
<evidence type="ECO:0000256" key="3">
    <source>
        <dbReference type="ARBA" id="ARBA00011902"/>
    </source>
</evidence>
<dbReference type="InterPro" id="IPR020635">
    <property type="entry name" value="Tyr_kinase_cat_dom"/>
</dbReference>
<evidence type="ECO:0000256" key="12">
    <source>
        <dbReference type="ARBA" id="ARBA00023136"/>
    </source>
</evidence>
<evidence type="ECO:0000256" key="15">
    <source>
        <dbReference type="ARBA" id="ARBA00023180"/>
    </source>
</evidence>
<dbReference type="GO" id="GO:0005886">
    <property type="term" value="C:plasma membrane"/>
    <property type="evidence" value="ECO:0007669"/>
    <property type="project" value="UniProtKB-SubCell"/>
</dbReference>
<organism evidence="25 26">
    <name type="scientific">Silurus meridionalis</name>
    <name type="common">Southern catfish</name>
    <name type="synonym">Silurus soldatovi meridionalis</name>
    <dbReference type="NCBI Taxonomy" id="175797"/>
    <lineage>
        <taxon>Eukaryota</taxon>
        <taxon>Metazoa</taxon>
        <taxon>Chordata</taxon>
        <taxon>Craniata</taxon>
        <taxon>Vertebrata</taxon>
        <taxon>Euteleostomi</taxon>
        <taxon>Actinopterygii</taxon>
        <taxon>Neopterygii</taxon>
        <taxon>Teleostei</taxon>
        <taxon>Ostariophysi</taxon>
        <taxon>Siluriformes</taxon>
        <taxon>Siluridae</taxon>
        <taxon>Silurus</taxon>
    </lineage>
</organism>
<keyword evidence="4" id="KW-1003">Cell membrane</keyword>
<comment type="similarity">
    <text evidence="2">Belongs to the protein kinase superfamily. TKL Ser/Thr protein kinase family. ROCO subfamily.</text>
</comment>
<feature type="region of interest" description="Disordered" evidence="20">
    <location>
        <begin position="665"/>
        <end position="684"/>
    </location>
</feature>
<protein>
    <recommendedName>
        <fullName evidence="17">Guanine nucleotide-binding protein-like 1</fullName>
        <ecNumber evidence="3">2.7.10.1</ecNumber>
    </recommendedName>
</protein>
<feature type="compositionally biased region" description="Acidic residues" evidence="20">
    <location>
        <begin position="546"/>
        <end position="568"/>
    </location>
</feature>
<accession>A0A8T0BMJ4</accession>
<dbReference type="InterPro" id="IPR006073">
    <property type="entry name" value="GTP-bd"/>
</dbReference>
<reference evidence="25" key="1">
    <citation type="submission" date="2020-08" db="EMBL/GenBank/DDBJ databases">
        <title>Chromosome-level assembly of Southern catfish (Silurus meridionalis) provides insights into visual adaptation to the nocturnal and benthic lifestyles.</title>
        <authorList>
            <person name="Zhang Y."/>
            <person name="Wang D."/>
            <person name="Peng Z."/>
        </authorList>
    </citation>
    <scope>NUCLEOTIDE SEQUENCE</scope>
    <source>
        <strain evidence="25">SWU-2019-XX</strain>
        <tissue evidence="25">Muscle</tissue>
    </source>
</reference>
<keyword evidence="13" id="KW-1015">Disulfide bond</keyword>
<dbReference type="Gene3D" id="3.40.50.300">
    <property type="entry name" value="P-loop containing nucleotide triphosphate hydrolases"/>
    <property type="match status" value="1"/>
</dbReference>
<gene>
    <name evidence="25" type="ORF">HF521_017301</name>
</gene>
<dbReference type="Gene3D" id="1.10.510.10">
    <property type="entry name" value="Transferase(Phosphotransferase) domain 1"/>
    <property type="match status" value="1"/>
</dbReference>
<keyword evidence="8" id="KW-0547">Nucleotide-binding</keyword>